<dbReference type="Proteomes" id="UP000695562">
    <property type="component" value="Unassembled WGS sequence"/>
</dbReference>
<keyword evidence="7" id="KW-1185">Reference proteome</keyword>
<comment type="catalytic activity">
    <reaction evidence="3">
        <text>glycyl-tRNA(Ala) + H2O = tRNA(Ala) + glycine + H(+)</text>
        <dbReference type="Rhea" id="RHEA:53744"/>
        <dbReference type="Rhea" id="RHEA-COMP:9657"/>
        <dbReference type="Rhea" id="RHEA-COMP:13640"/>
        <dbReference type="ChEBI" id="CHEBI:15377"/>
        <dbReference type="ChEBI" id="CHEBI:15378"/>
        <dbReference type="ChEBI" id="CHEBI:57305"/>
        <dbReference type="ChEBI" id="CHEBI:78442"/>
        <dbReference type="ChEBI" id="CHEBI:78522"/>
        <dbReference type="EC" id="3.1.1.96"/>
    </reaction>
</comment>
<comment type="caution">
    <text evidence="6">The sequence shown here is derived from an EMBL/GenBank/DDBJ whole genome shotgun (WGS) entry which is preliminary data.</text>
</comment>
<dbReference type="Gene3D" id="3.50.80.10">
    <property type="entry name" value="D-tyrosyl-tRNA(Tyr) deacylase"/>
    <property type="match status" value="1"/>
</dbReference>
<evidence type="ECO:0000256" key="5">
    <source>
        <dbReference type="RuleBase" id="RU003470"/>
    </source>
</evidence>
<dbReference type="PANTHER" id="PTHR10472">
    <property type="entry name" value="D-TYROSYL-TRNA TYR DEACYLASE"/>
    <property type="match status" value="1"/>
</dbReference>
<dbReference type="GO" id="GO:0005737">
    <property type="term" value="C:cytoplasm"/>
    <property type="evidence" value="ECO:0007669"/>
    <property type="project" value="UniProtKB-SubCell"/>
</dbReference>
<keyword evidence="5" id="KW-0378">Hydrolase</keyword>
<sequence length="152" mass="17420">MKAILQRVKSGSVRVDGETISKIGPGLVCLIGIGRDDTKKDMEWMAKKIQNIRLWKNENGDKNWDQNVVQKGYEILFVSQFTLMLTLKGNKPDFHLSMEPEKAKAFYHEFLEMSKKLYSSDKIQDGRFGAMMDVELVNDGPVTIQFDTQKDN</sequence>
<dbReference type="EMBL" id="AJWJ01000083">
    <property type="protein sequence ID" value="KAF2075854.1"/>
    <property type="molecule type" value="Genomic_DNA"/>
</dbReference>
<proteinExistence type="inferred from homology"/>
<keyword evidence="5" id="KW-0694">RNA-binding</keyword>
<dbReference type="AlphaFoldDB" id="A0A8J4V991"/>
<evidence type="ECO:0000256" key="4">
    <source>
        <dbReference type="ARBA" id="ARBA00048018"/>
    </source>
</evidence>
<dbReference type="GO" id="GO:0000049">
    <property type="term" value="F:tRNA binding"/>
    <property type="evidence" value="ECO:0007669"/>
    <property type="project" value="UniProtKB-KW"/>
</dbReference>
<protein>
    <recommendedName>
        <fullName evidence="2 5">D-aminoacyl-tRNA deacylase</fullName>
        <ecNumber evidence="2 5">3.1.1.96</ecNumber>
    </recommendedName>
</protein>
<keyword evidence="5" id="KW-0963">Cytoplasm</keyword>
<accession>A0A8J4V991</accession>
<name>A0A8J4V991_9MYCE</name>
<dbReference type="FunFam" id="3.50.80.10:FF:000001">
    <property type="entry name" value="D-aminoacyl-tRNA deacylase"/>
    <property type="match status" value="1"/>
</dbReference>
<gene>
    <name evidence="6" type="ORF">CYY_002840</name>
</gene>
<dbReference type="EC" id="3.1.1.96" evidence="2 5"/>
<evidence type="ECO:0000256" key="1">
    <source>
        <dbReference type="ARBA" id="ARBA00009673"/>
    </source>
</evidence>
<keyword evidence="5" id="KW-0820">tRNA-binding</keyword>
<comment type="catalytic activity">
    <reaction evidence="4">
        <text>a D-aminoacyl-tRNA + H2O = a tRNA + a D-alpha-amino acid + H(+)</text>
        <dbReference type="Rhea" id="RHEA:13953"/>
        <dbReference type="Rhea" id="RHEA-COMP:10123"/>
        <dbReference type="Rhea" id="RHEA-COMP:10124"/>
        <dbReference type="ChEBI" id="CHEBI:15377"/>
        <dbReference type="ChEBI" id="CHEBI:15378"/>
        <dbReference type="ChEBI" id="CHEBI:59871"/>
        <dbReference type="ChEBI" id="CHEBI:78442"/>
        <dbReference type="ChEBI" id="CHEBI:79333"/>
        <dbReference type="EC" id="3.1.1.96"/>
    </reaction>
</comment>
<evidence type="ECO:0000256" key="2">
    <source>
        <dbReference type="ARBA" id="ARBA00013056"/>
    </source>
</evidence>
<comment type="similarity">
    <text evidence="1 5">Belongs to the DTD family.</text>
</comment>
<dbReference type="InterPro" id="IPR023509">
    <property type="entry name" value="DTD-like_sf"/>
</dbReference>
<evidence type="ECO:0000313" key="6">
    <source>
        <dbReference type="EMBL" id="KAF2075854.1"/>
    </source>
</evidence>
<dbReference type="NCBIfam" id="TIGR00256">
    <property type="entry name" value="D-aminoacyl-tRNA deacylase"/>
    <property type="match status" value="1"/>
</dbReference>
<dbReference type="GO" id="GO:0051500">
    <property type="term" value="F:D-tyrosyl-tRNA(Tyr) deacylase activity"/>
    <property type="evidence" value="ECO:0007669"/>
    <property type="project" value="TreeGrafter"/>
</dbReference>
<dbReference type="SUPFAM" id="SSF69500">
    <property type="entry name" value="DTD-like"/>
    <property type="match status" value="1"/>
</dbReference>
<evidence type="ECO:0000313" key="7">
    <source>
        <dbReference type="Proteomes" id="UP000695562"/>
    </source>
</evidence>
<dbReference type="PANTHER" id="PTHR10472:SF5">
    <property type="entry name" value="D-AMINOACYL-TRNA DEACYLASE 1"/>
    <property type="match status" value="1"/>
</dbReference>
<reference evidence="6" key="1">
    <citation type="submission" date="2020-01" db="EMBL/GenBank/DDBJ databases">
        <title>Development of genomics and gene disruption for Polysphondylium violaceum indicates a role for the polyketide synthase stlB in stalk morphogenesis.</title>
        <authorList>
            <person name="Narita B."/>
            <person name="Kawabe Y."/>
            <person name="Kin K."/>
            <person name="Saito T."/>
            <person name="Gibbs R."/>
            <person name="Kuspa A."/>
            <person name="Muzny D."/>
            <person name="Queller D."/>
            <person name="Richards S."/>
            <person name="Strassman J."/>
            <person name="Sucgang R."/>
            <person name="Worley K."/>
            <person name="Schaap P."/>
        </authorList>
    </citation>
    <scope>NUCLEOTIDE SEQUENCE</scope>
    <source>
        <strain evidence="6">QSvi11</strain>
    </source>
</reference>
<dbReference type="InterPro" id="IPR003732">
    <property type="entry name" value="Daa-tRNA_deacyls_DTD"/>
</dbReference>
<dbReference type="Pfam" id="PF02580">
    <property type="entry name" value="Tyr_Deacylase"/>
    <property type="match status" value="1"/>
</dbReference>
<comment type="subcellular location">
    <subcellularLocation>
        <location evidence="5">Cytoplasm</location>
    </subcellularLocation>
</comment>
<evidence type="ECO:0000256" key="3">
    <source>
        <dbReference type="ARBA" id="ARBA00047676"/>
    </source>
</evidence>
<dbReference type="OrthoDB" id="275783at2759"/>
<organism evidence="6 7">
    <name type="scientific">Polysphondylium violaceum</name>
    <dbReference type="NCBI Taxonomy" id="133409"/>
    <lineage>
        <taxon>Eukaryota</taxon>
        <taxon>Amoebozoa</taxon>
        <taxon>Evosea</taxon>
        <taxon>Eumycetozoa</taxon>
        <taxon>Dictyostelia</taxon>
        <taxon>Dictyosteliales</taxon>
        <taxon>Dictyosteliaceae</taxon>
        <taxon>Polysphondylium</taxon>
    </lineage>
</organism>